<feature type="domain" description="Nephrocystin 3-like N-terminal" evidence="4">
    <location>
        <begin position="36"/>
        <end position="196"/>
    </location>
</feature>
<dbReference type="PANTHER" id="PTHR10039">
    <property type="entry name" value="AMELOGENIN"/>
    <property type="match status" value="1"/>
</dbReference>
<dbReference type="PROSITE" id="PS50297">
    <property type="entry name" value="ANK_REP_REGION"/>
    <property type="match status" value="2"/>
</dbReference>
<evidence type="ECO:0000256" key="1">
    <source>
        <dbReference type="ARBA" id="ARBA00022737"/>
    </source>
</evidence>
<dbReference type="Pfam" id="PF22939">
    <property type="entry name" value="WHD_GPIID"/>
    <property type="match status" value="1"/>
</dbReference>
<keyword evidence="2" id="KW-0040">ANK repeat</keyword>
<dbReference type="InterPro" id="IPR002110">
    <property type="entry name" value="Ankyrin_rpt"/>
</dbReference>
<reference evidence="6" key="2">
    <citation type="submission" date="2015-01" db="EMBL/GenBank/DDBJ databases">
        <title>Evolutionary Origins and Diversification of the Mycorrhizal Mutualists.</title>
        <authorList>
            <consortium name="DOE Joint Genome Institute"/>
            <consortium name="Mycorrhizal Genomics Consortium"/>
            <person name="Kohler A."/>
            <person name="Kuo A."/>
            <person name="Nagy L.G."/>
            <person name="Floudas D."/>
            <person name="Copeland A."/>
            <person name="Barry K.W."/>
            <person name="Cichocki N."/>
            <person name="Veneault-Fourrey C."/>
            <person name="LaButti K."/>
            <person name="Lindquist E.A."/>
            <person name="Lipzen A."/>
            <person name="Lundell T."/>
            <person name="Morin E."/>
            <person name="Murat C."/>
            <person name="Riley R."/>
            <person name="Ohm R."/>
            <person name="Sun H."/>
            <person name="Tunlid A."/>
            <person name="Henrissat B."/>
            <person name="Grigoriev I.V."/>
            <person name="Hibbett D.S."/>
            <person name="Martin F."/>
        </authorList>
    </citation>
    <scope>NUCLEOTIDE SEQUENCE [LARGE SCALE GENOMIC DNA]</scope>
    <source>
        <strain evidence="6">LaAM-08-1</strain>
    </source>
</reference>
<dbReference type="Proteomes" id="UP000054477">
    <property type="component" value="Unassembled WGS sequence"/>
</dbReference>
<dbReference type="SUPFAM" id="SSF48403">
    <property type="entry name" value="Ankyrin repeat"/>
    <property type="match status" value="1"/>
</dbReference>
<protein>
    <submittedName>
        <fullName evidence="5">Unplaced genomic scaffold K443scaffold_250, whole genome shotgun sequence</fullName>
    </submittedName>
</protein>
<keyword evidence="6" id="KW-1185">Reference proteome</keyword>
<dbReference type="Gene3D" id="1.25.40.20">
    <property type="entry name" value="Ankyrin repeat-containing domain"/>
    <property type="match status" value="1"/>
</dbReference>
<dbReference type="InterPro" id="IPR036770">
    <property type="entry name" value="Ankyrin_rpt-contain_sf"/>
</dbReference>
<evidence type="ECO:0000256" key="2">
    <source>
        <dbReference type="PROSITE-ProRule" id="PRU00023"/>
    </source>
</evidence>
<accession>A0A0C9X034</accession>
<evidence type="ECO:0000259" key="4">
    <source>
        <dbReference type="Pfam" id="PF24883"/>
    </source>
</evidence>
<dbReference type="AlphaFoldDB" id="A0A0C9X034"/>
<dbReference type="SUPFAM" id="SSF52540">
    <property type="entry name" value="P-loop containing nucleoside triphosphate hydrolases"/>
    <property type="match status" value="1"/>
</dbReference>
<dbReference type="InterPro" id="IPR056884">
    <property type="entry name" value="NPHP3-like_N"/>
</dbReference>
<dbReference type="PROSITE" id="PS50088">
    <property type="entry name" value="ANK_REPEAT"/>
    <property type="match status" value="2"/>
</dbReference>
<gene>
    <name evidence="5" type="ORF">K443DRAFT_641295</name>
</gene>
<keyword evidence="1" id="KW-0677">Repeat</keyword>
<dbReference type="OrthoDB" id="7464126at2759"/>
<proteinExistence type="predicted"/>
<feature type="domain" description="GPI inositol-deacylase winged helix" evidence="3">
    <location>
        <begin position="307"/>
        <end position="391"/>
    </location>
</feature>
<feature type="non-terminal residue" evidence="5">
    <location>
        <position position="549"/>
    </location>
</feature>
<organism evidence="5 6">
    <name type="scientific">Laccaria amethystina LaAM-08-1</name>
    <dbReference type="NCBI Taxonomy" id="1095629"/>
    <lineage>
        <taxon>Eukaryota</taxon>
        <taxon>Fungi</taxon>
        <taxon>Dikarya</taxon>
        <taxon>Basidiomycota</taxon>
        <taxon>Agaricomycotina</taxon>
        <taxon>Agaricomycetes</taxon>
        <taxon>Agaricomycetidae</taxon>
        <taxon>Agaricales</taxon>
        <taxon>Agaricineae</taxon>
        <taxon>Hydnangiaceae</taxon>
        <taxon>Laccaria</taxon>
    </lineage>
</organism>
<dbReference type="HOGENOM" id="CLU_000288_34_23_1"/>
<dbReference type="InterPro" id="IPR054471">
    <property type="entry name" value="GPIID_WHD"/>
</dbReference>
<dbReference type="Gene3D" id="3.40.50.300">
    <property type="entry name" value="P-loop containing nucleotide triphosphate hydrolases"/>
    <property type="match status" value="1"/>
</dbReference>
<dbReference type="PANTHER" id="PTHR10039:SF16">
    <property type="entry name" value="GPI INOSITOL-DEACYLASE"/>
    <property type="match status" value="1"/>
</dbReference>
<dbReference type="SMART" id="SM00248">
    <property type="entry name" value="ANK"/>
    <property type="match status" value="2"/>
</dbReference>
<feature type="repeat" description="ANK" evidence="2">
    <location>
        <begin position="484"/>
        <end position="516"/>
    </location>
</feature>
<dbReference type="EMBL" id="KN838785">
    <property type="protein sequence ID" value="KIJ94633.1"/>
    <property type="molecule type" value="Genomic_DNA"/>
</dbReference>
<reference evidence="5 6" key="1">
    <citation type="submission" date="2014-04" db="EMBL/GenBank/DDBJ databases">
        <authorList>
            <consortium name="DOE Joint Genome Institute"/>
            <person name="Kuo A."/>
            <person name="Kohler A."/>
            <person name="Nagy L.G."/>
            <person name="Floudas D."/>
            <person name="Copeland A."/>
            <person name="Barry K.W."/>
            <person name="Cichocki N."/>
            <person name="Veneault-Fourrey C."/>
            <person name="LaButti K."/>
            <person name="Lindquist E.A."/>
            <person name="Lipzen A."/>
            <person name="Lundell T."/>
            <person name="Morin E."/>
            <person name="Murat C."/>
            <person name="Sun H."/>
            <person name="Tunlid A."/>
            <person name="Henrissat B."/>
            <person name="Grigoriev I.V."/>
            <person name="Hibbett D.S."/>
            <person name="Martin F."/>
            <person name="Nordberg H.P."/>
            <person name="Cantor M.N."/>
            <person name="Hua S.X."/>
        </authorList>
    </citation>
    <scope>NUCLEOTIDE SEQUENCE [LARGE SCALE GENOMIC DNA]</scope>
    <source>
        <strain evidence="5 6">LaAM-08-1</strain>
    </source>
</reference>
<sequence length="549" mass="62547">MLIIRSIRPADKIREWLRRPESSRNQNEAREKRQKDTCSWFLEGERFLEWQKKPGFLWVKGKVGCGKSILCSSIIDKLPEPTPSLLGIAYFFFDGRDGQQQLHNKLMRSLTYQLTGSCHGGIPIKLKELHEKCEGREPSNEELQLILRYILDGFSAAYIVIDALDECTDRQKTLEWVEELVIQNVGKRLHIVVTSRPEQDIEKVFRKLDQLSVDVGGATANQDIMRYLEEQMRKQFQKYDKKIRDKIKDDLSARAEGSFIWVASQVGELVKCSSEYEINKRLGGVPEGLDEIYNRILTKIDKNHLADVRTFLQWLAFSKRPMRIVEIAETITMDFTSKGDPVFKLDKRYANPRDVLVRCSSLVETGTVKLSHLSVKEYLLSERIGKDFSISEKAAHMKILEISVAYLLRFNKFMPLTKAQLDSSPLALYAAKHWVDHANFEGIDPAPLKLILQLFVPKSAAFTNWIQIHDIDETYLKFLRDEPQVHLPLYYASLAGLQQVATHLLENGADVNAQGGLYGNALQVASSKGHEAIVKLLIEKGADVNAQGG</sequence>
<dbReference type="STRING" id="1095629.A0A0C9X034"/>
<dbReference type="Pfam" id="PF24883">
    <property type="entry name" value="NPHP3_N"/>
    <property type="match status" value="1"/>
</dbReference>
<dbReference type="InterPro" id="IPR027417">
    <property type="entry name" value="P-loop_NTPase"/>
</dbReference>
<name>A0A0C9X034_9AGAR</name>
<feature type="repeat" description="ANK" evidence="2">
    <location>
        <begin position="520"/>
        <end position="549"/>
    </location>
</feature>
<evidence type="ECO:0000259" key="3">
    <source>
        <dbReference type="Pfam" id="PF22939"/>
    </source>
</evidence>
<evidence type="ECO:0000313" key="6">
    <source>
        <dbReference type="Proteomes" id="UP000054477"/>
    </source>
</evidence>
<evidence type="ECO:0000313" key="5">
    <source>
        <dbReference type="EMBL" id="KIJ94633.1"/>
    </source>
</evidence>
<dbReference type="Pfam" id="PF12796">
    <property type="entry name" value="Ank_2"/>
    <property type="match status" value="1"/>
</dbReference>